<dbReference type="SUPFAM" id="SSF46785">
    <property type="entry name" value="Winged helix' DNA-binding domain"/>
    <property type="match status" value="1"/>
</dbReference>
<evidence type="ECO:0000259" key="1">
    <source>
        <dbReference type="Pfam" id="PF03551"/>
    </source>
</evidence>
<dbReference type="PANTHER" id="PTHR43252:SF4">
    <property type="entry name" value="TRANSCRIPTIONAL REGULATORY PROTEIN"/>
    <property type="match status" value="1"/>
</dbReference>
<dbReference type="PANTHER" id="PTHR43252">
    <property type="entry name" value="TRANSCRIPTIONAL REGULATOR YQJI"/>
    <property type="match status" value="1"/>
</dbReference>
<dbReference type="InterPro" id="IPR005149">
    <property type="entry name" value="Tscrpt_reg_PadR_N"/>
</dbReference>
<keyword evidence="3" id="KW-1185">Reference proteome</keyword>
<proteinExistence type="predicted"/>
<dbReference type="EMBL" id="AP024525">
    <property type="protein sequence ID" value="BCT77956.1"/>
    <property type="molecule type" value="Genomic_DNA"/>
</dbReference>
<dbReference type="InterPro" id="IPR036388">
    <property type="entry name" value="WH-like_DNA-bd_sf"/>
</dbReference>
<evidence type="ECO:0000313" key="2">
    <source>
        <dbReference type="EMBL" id="BCT77956.1"/>
    </source>
</evidence>
<name>A0ABM7Q065_SINCY</name>
<evidence type="ECO:0000313" key="3">
    <source>
        <dbReference type="Proteomes" id="UP001319861"/>
    </source>
</evidence>
<sequence length="200" mass="23514">MSLRFALLAMLTSQPMTGYDVYKNFETSVGYVWHAPDSQIYPELRRMEHDGLIRGETVRWGTKGTKKRYEITDDGVAAFRTWLNEPPQYTRERDPLRLRAAYLEWAEPDAARQFFRDHIDYHAGRIRDWEDMIRTLRDHTNPTLARRLEGQPEDEWQRIVEYKVFAYEGLIDRARAEVAWAGRGLVLVDRLEGAEGPTPR</sequence>
<accession>A0ABM7Q065</accession>
<organism evidence="2 3">
    <name type="scientific">Sinomonas cyclohexanicum</name>
    <name type="common">Corynebacterium cyclohexanicum</name>
    <dbReference type="NCBI Taxonomy" id="322009"/>
    <lineage>
        <taxon>Bacteria</taxon>
        <taxon>Bacillati</taxon>
        <taxon>Actinomycetota</taxon>
        <taxon>Actinomycetes</taxon>
        <taxon>Micrococcales</taxon>
        <taxon>Micrococcaceae</taxon>
        <taxon>Sinomonas</taxon>
    </lineage>
</organism>
<protein>
    <submittedName>
        <fullName evidence="2">Transcriptional regulator</fullName>
    </submittedName>
</protein>
<dbReference type="RefSeq" id="WP_229230612.1">
    <property type="nucleotide sequence ID" value="NZ_AP024525.1"/>
</dbReference>
<feature type="domain" description="Transcription regulator PadR N-terminal" evidence="1">
    <location>
        <begin position="7"/>
        <end position="79"/>
    </location>
</feature>
<dbReference type="Pfam" id="PF03551">
    <property type="entry name" value="PadR"/>
    <property type="match status" value="1"/>
</dbReference>
<dbReference type="Proteomes" id="UP001319861">
    <property type="component" value="Chromosome"/>
</dbReference>
<reference evidence="2 3" key="1">
    <citation type="journal article" date="2021" name="J. Biosci. Bioeng.">
        <title>Identification and characterization of a chc gene cluster responsible for the aromatization pathway of cyclohexanecarboxylate degradation in Sinomonas cyclohexanicum ATCC 51369.</title>
        <authorList>
            <person name="Yamamoto T."/>
            <person name="Hasegawa Y."/>
            <person name="Lau P.C.K."/>
            <person name="Iwaki H."/>
        </authorList>
    </citation>
    <scope>NUCLEOTIDE SEQUENCE [LARGE SCALE GENOMIC DNA]</scope>
    <source>
        <strain evidence="2 3">ATCC 51369</strain>
    </source>
</reference>
<gene>
    <name evidence="2" type="ORF">SCMU_37980</name>
</gene>
<dbReference type="InterPro" id="IPR036390">
    <property type="entry name" value="WH_DNA-bd_sf"/>
</dbReference>
<dbReference type="Gene3D" id="1.10.10.10">
    <property type="entry name" value="Winged helix-like DNA-binding domain superfamily/Winged helix DNA-binding domain"/>
    <property type="match status" value="1"/>
</dbReference>